<name>A0A433TMV8_ELYCH</name>
<evidence type="ECO:0000313" key="2">
    <source>
        <dbReference type="EMBL" id="RUS82861.1"/>
    </source>
</evidence>
<gene>
    <name evidence="2" type="ORF">EGW08_009383</name>
</gene>
<proteinExistence type="predicted"/>
<feature type="transmembrane region" description="Helical" evidence="1">
    <location>
        <begin position="15"/>
        <end position="32"/>
    </location>
</feature>
<keyword evidence="3" id="KW-1185">Reference proteome</keyword>
<reference evidence="2 3" key="1">
    <citation type="submission" date="2019-01" db="EMBL/GenBank/DDBJ databases">
        <title>A draft genome assembly of the solar-powered sea slug Elysia chlorotica.</title>
        <authorList>
            <person name="Cai H."/>
            <person name="Li Q."/>
            <person name="Fang X."/>
            <person name="Li J."/>
            <person name="Curtis N.E."/>
            <person name="Altenburger A."/>
            <person name="Shibata T."/>
            <person name="Feng M."/>
            <person name="Maeda T."/>
            <person name="Schwartz J.A."/>
            <person name="Shigenobu S."/>
            <person name="Lundholm N."/>
            <person name="Nishiyama T."/>
            <person name="Yang H."/>
            <person name="Hasebe M."/>
            <person name="Li S."/>
            <person name="Pierce S.K."/>
            <person name="Wang J."/>
        </authorList>
    </citation>
    <scope>NUCLEOTIDE SEQUENCE [LARGE SCALE GENOMIC DNA]</scope>
    <source>
        <strain evidence="2">EC2010</strain>
        <tissue evidence="2">Whole organism of an adult</tissue>
    </source>
</reference>
<feature type="transmembrane region" description="Helical" evidence="1">
    <location>
        <begin position="97"/>
        <end position="116"/>
    </location>
</feature>
<sequence>MLNEFRQAPCIVKDVHFVFVCFCFFLISVCVWRSQPGRSLHISLSSHLTTRSVPPHLPVIASHNQVGPSTSPCHRISQPGPSLRFHRSIFLARHRPVLSVFRIISLFYFLPLSHIFRLKFSTCR</sequence>
<organism evidence="2 3">
    <name type="scientific">Elysia chlorotica</name>
    <name type="common">Eastern emerald elysia</name>
    <name type="synonym">Sea slug</name>
    <dbReference type="NCBI Taxonomy" id="188477"/>
    <lineage>
        <taxon>Eukaryota</taxon>
        <taxon>Metazoa</taxon>
        <taxon>Spiralia</taxon>
        <taxon>Lophotrochozoa</taxon>
        <taxon>Mollusca</taxon>
        <taxon>Gastropoda</taxon>
        <taxon>Heterobranchia</taxon>
        <taxon>Euthyneura</taxon>
        <taxon>Panpulmonata</taxon>
        <taxon>Sacoglossa</taxon>
        <taxon>Placobranchoidea</taxon>
        <taxon>Plakobranchidae</taxon>
        <taxon>Elysia</taxon>
    </lineage>
</organism>
<accession>A0A433TMV8</accession>
<evidence type="ECO:0000313" key="3">
    <source>
        <dbReference type="Proteomes" id="UP000271974"/>
    </source>
</evidence>
<keyword evidence="1" id="KW-0812">Transmembrane</keyword>
<dbReference type="Proteomes" id="UP000271974">
    <property type="component" value="Unassembled WGS sequence"/>
</dbReference>
<keyword evidence="1" id="KW-1133">Transmembrane helix</keyword>
<comment type="caution">
    <text evidence="2">The sequence shown here is derived from an EMBL/GenBank/DDBJ whole genome shotgun (WGS) entry which is preliminary data.</text>
</comment>
<dbReference type="AlphaFoldDB" id="A0A433TMV8"/>
<keyword evidence="1" id="KW-0472">Membrane</keyword>
<dbReference type="EMBL" id="RQTK01000268">
    <property type="protein sequence ID" value="RUS82861.1"/>
    <property type="molecule type" value="Genomic_DNA"/>
</dbReference>
<evidence type="ECO:0000256" key="1">
    <source>
        <dbReference type="SAM" id="Phobius"/>
    </source>
</evidence>
<protein>
    <submittedName>
        <fullName evidence="2">Uncharacterized protein</fullName>
    </submittedName>
</protein>